<sequence length="49" mass="5706">MISKKKKQFPHQTAEIRGRTGCCTESLFRTTISCYRPVQTFSSTPRLQR</sequence>
<gene>
    <name evidence="1" type="ORF">ZEAMMB73_Zm00001d053613</name>
</gene>
<dbReference type="EMBL" id="CM000780">
    <property type="protein sequence ID" value="AQK59904.1"/>
    <property type="molecule type" value="Genomic_DNA"/>
</dbReference>
<reference evidence="1" key="1">
    <citation type="submission" date="2015-12" db="EMBL/GenBank/DDBJ databases">
        <title>Update maize B73 reference genome by single molecule sequencing technologies.</title>
        <authorList>
            <consortium name="Maize Genome Sequencing Project"/>
            <person name="Ware D."/>
        </authorList>
    </citation>
    <scope>NUCLEOTIDE SEQUENCE</scope>
    <source>
        <tissue evidence="1">Seedling</tissue>
    </source>
</reference>
<name>A0A1D6QQY0_MAIZE</name>
<proteinExistence type="predicted"/>
<organism evidence="1">
    <name type="scientific">Zea mays</name>
    <name type="common">Maize</name>
    <dbReference type="NCBI Taxonomy" id="4577"/>
    <lineage>
        <taxon>Eukaryota</taxon>
        <taxon>Viridiplantae</taxon>
        <taxon>Streptophyta</taxon>
        <taxon>Embryophyta</taxon>
        <taxon>Tracheophyta</taxon>
        <taxon>Spermatophyta</taxon>
        <taxon>Magnoliopsida</taxon>
        <taxon>Liliopsida</taxon>
        <taxon>Poales</taxon>
        <taxon>Poaceae</taxon>
        <taxon>PACMAD clade</taxon>
        <taxon>Panicoideae</taxon>
        <taxon>Andropogonodae</taxon>
        <taxon>Andropogoneae</taxon>
        <taxon>Tripsacinae</taxon>
        <taxon>Zea</taxon>
    </lineage>
</organism>
<accession>A0A1D6QQY0</accession>
<evidence type="ECO:0000313" key="1">
    <source>
        <dbReference type="EMBL" id="AQK59904.1"/>
    </source>
</evidence>
<dbReference type="AlphaFoldDB" id="A0A1D6QQY0"/>
<protein>
    <submittedName>
        <fullName evidence="1">RNA-binding (RRM/RBD/RNP motifs) family protein</fullName>
    </submittedName>
</protein>